<evidence type="ECO:0008006" key="3">
    <source>
        <dbReference type="Google" id="ProtNLM"/>
    </source>
</evidence>
<comment type="caution">
    <text evidence="1">The sequence shown here is derived from an EMBL/GenBank/DDBJ whole genome shotgun (WGS) entry which is preliminary data.</text>
</comment>
<protein>
    <recommendedName>
        <fullName evidence="3">Cytochrome P450</fullName>
    </recommendedName>
</protein>
<dbReference type="Pfam" id="PF00067">
    <property type="entry name" value="p450"/>
    <property type="match status" value="1"/>
</dbReference>
<gene>
    <name evidence="1" type="ORF">B7463_g5418</name>
</gene>
<sequence length="441" mass="50402">MFFSHLTDIAKFLYFWSLDIDKKTENLHKKYGPVVRIAPNELSFWGPNAVAPIYKSGRGMVKSRFYDGFTTFKPNLFGTTDEERHALRRRQMAHGFSTASLTAMEPIFDQHVKNLRKKLDAYAKTGSEFDLKLLFAFYAYDILGQLAFSVDFDTQRKDDETLLPPINGHILLASLYGSLPSLLPYSMRIANYLPIPWLRGLIRNRLKIKETVTRCVANEIAGKNSDKNQTQTLLSQLIAAKDPETGERLTTVDISSEAFGFLVAGSHTSSGTLTLLFFHLLHNLDVYRQLRDEVDQKLDFLQDGSYSFTGLENKLPYTMACIRENFRLTPVFTMPLTRTVTRDNGFDIDGNLILKGTDVSVPNYALHHNPEIWGSDHNCFNPNRWLVEGFTKEKLNYLMPFVLIRCYDLEAVDMDEQLKVVTVGIGEKKGPLRCRVKIRKE</sequence>
<feature type="non-terminal residue" evidence="1">
    <location>
        <position position="441"/>
    </location>
</feature>
<evidence type="ECO:0000313" key="1">
    <source>
        <dbReference type="EMBL" id="RFU30913.1"/>
    </source>
</evidence>
<feature type="non-terminal residue" evidence="1">
    <location>
        <position position="1"/>
    </location>
</feature>
<dbReference type="Gene3D" id="1.10.630.10">
    <property type="entry name" value="Cytochrome P450"/>
    <property type="match status" value="1"/>
</dbReference>
<dbReference type="GO" id="GO:0004497">
    <property type="term" value="F:monooxygenase activity"/>
    <property type="evidence" value="ECO:0007669"/>
    <property type="project" value="InterPro"/>
</dbReference>
<name>A0A3E2HCP4_SCYLI</name>
<dbReference type="OrthoDB" id="1470350at2759"/>
<dbReference type="InterPro" id="IPR001128">
    <property type="entry name" value="Cyt_P450"/>
</dbReference>
<organism evidence="1 2">
    <name type="scientific">Scytalidium lignicola</name>
    <name type="common">Hyphomycete</name>
    <dbReference type="NCBI Taxonomy" id="5539"/>
    <lineage>
        <taxon>Eukaryota</taxon>
        <taxon>Fungi</taxon>
        <taxon>Dikarya</taxon>
        <taxon>Ascomycota</taxon>
        <taxon>Pezizomycotina</taxon>
        <taxon>Leotiomycetes</taxon>
        <taxon>Leotiomycetes incertae sedis</taxon>
        <taxon>Scytalidium</taxon>
    </lineage>
</organism>
<dbReference type="GO" id="GO:0020037">
    <property type="term" value="F:heme binding"/>
    <property type="evidence" value="ECO:0007669"/>
    <property type="project" value="InterPro"/>
</dbReference>
<dbReference type="SUPFAM" id="SSF48264">
    <property type="entry name" value="Cytochrome P450"/>
    <property type="match status" value="1"/>
</dbReference>
<proteinExistence type="predicted"/>
<accession>A0A3E2HCP4</accession>
<dbReference type="PANTHER" id="PTHR24305">
    <property type="entry name" value="CYTOCHROME P450"/>
    <property type="match status" value="1"/>
</dbReference>
<keyword evidence="2" id="KW-1185">Reference proteome</keyword>
<dbReference type="InterPro" id="IPR036396">
    <property type="entry name" value="Cyt_P450_sf"/>
</dbReference>
<dbReference type="GO" id="GO:0016705">
    <property type="term" value="F:oxidoreductase activity, acting on paired donors, with incorporation or reduction of molecular oxygen"/>
    <property type="evidence" value="ECO:0007669"/>
    <property type="project" value="InterPro"/>
</dbReference>
<dbReference type="EMBL" id="NCSJ02000088">
    <property type="protein sequence ID" value="RFU30913.1"/>
    <property type="molecule type" value="Genomic_DNA"/>
</dbReference>
<dbReference type="PANTHER" id="PTHR24305:SF103">
    <property type="entry name" value="P450, PUTATIVE (EUROFUNG)-RELATED"/>
    <property type="match status" value="1"/>
</dbReference>
<dbReference type="GO" id="GO:0005506">
    <property type="term" value="F:iron ion binding"/>
    <property type="evidence" value="ECO:0007669"/>
    <property type="project" value="InterPro"/>
</dbReference>
<dbReference type="AlphaFoldDB" id="A0A3E2HCP4"/>
<reference evidence="1 2" key="1">
    <citation type="submission" date="2018-05" db="EMBL/GenBank/DDBJ databases">
        <title>Draft genome sequence of Scytalidium lignicola DSM 105466, a ubiquitous saprotrophic fungus.</title>
        <authorList>
            <person name="Buettner E."/>
            <person name="Gebauer A.M."/>
            <person name="Hofrichter M."/>
            <person name="Liers C."/>
            <person name="Kellner H."/>
        </authorList>
    </citation>
    <scope>NUCLEOTIDE SEQUENCE [LARGE SCALE GENOMIC DNA]</scope>
    <source>
        <strain evidence="1 2">DSM 105466</strain>
    </source>
</reference>
<dbReference type="InterPro" id="IPR050121">
    <property type="entry name" value="Cytochrome_P450_monoxygenase"/>
</dbReference>
<dbReference type="STRING" id="5539.A0A3E2HCP4"/>
<evidence type="ECO:0000313" key="2">
    <source>
        <dbReference type="Proteomes" id="UP000258309"/>
    </source>
</evidence>
<dbReference type="OMA" id="FTMPLWR"/>
<dbReference type="Proteomes" id="UP000258309">
    <property type="component" value="Unassembled WGS sequence"/>
</dbReference>